<keyword evidence="1" id="KW-1133">Transmembrane helix</keyword>
<dbReference type="Pfam" id="PF12770">
    <property type="entry name" value="CHAT"/>
    <property type="match status" value="1"/>
</dbReference>
<feature type="domain" description="CHAT" evidence="3">
    <location>
        <begin position="122"/>
        <end position="344"/>
    </location>
</feature>
<feature type="transmembrane region" description="Helical" evidence="1">
    <location>
        <begin position="761"/>
        <end position="780"/>
    </location>
</feature>
<evidence type="ECO:0000259" key="3">
    <source>
        <dbReference type="Pfam" id="PF12770"/>
    </source>
</evidence>
<name>A0A1Z4LTK9_9CYAN</name>
<dbReference type="Proteomes" id="UP000218418">
    <property type="component" value="Chromosome"/>
</dbReference>
<evidence type="ECO:0000259" key="2">
    <source>
        <dbReference type="Pfam" id="PF05226"/>
    </source>
</evidence>
<dbReference type="AlphaFoldDB" id="A0A1Z4LTK9"/>
<keyword evidence="1" id="KW-0472">Membrane</keyword>
<feature type="domain" description="CHASE2" evidence="2">
    <location>
        <begin position="407"/>
        <end position="744"/>
    </location>
</feature>
<evidence type="ECO:0000256" key="1">
    <source>
        <dbReference type="SAM" id="Phobius"/>
    </source>
</evidence>
<evidence type="ECO:0000313" key="5">
    <source>
        <dbReference type="Proteomes" id="UP000218418"/>
    </source>
</evidence>
<dbReference type="Pfam" id="PF05226">
    <property type="entry name" value="CHASE2"/>
    <property type="match status" value="1"/>
</dbReference>
<dbReference type="OrthoDB" id="444941at2"/>
<keyword evidence="5" id="KW-1185">Reference proteome</keyword>
<proteinExistence type="predicted"/>
<dbReference type="InterPro" id="IPR007890">
    <property type="entry name" value="CHASE2"/>
</dbReference>
<dbReference type="InterPro" id="IPR024983">
    <property type="entry name" value="CHAT_dom"/>
</dbReference>
<feature type="transmembrane region" description="Helical" evidence="1">
    <location>
        <begin position="786"/>
        <end position="805"/>
    </location>
</feature>
<organism evidence="4 5">
    <name type="scientific">Calothrix parasitica NIES-267</name>
    <dbReference type="NCBI Taxonomy" id="1973488"/>
    <lineage>
        <taxon>Bacteria</taxon>
        <taxon>Bacillati</taxon>
        <taxon>Cyanobacteriota</taxon>
        <taxon>Cyanophyceae</taxon>
        <taxon>Nostocales</taxon>
        <taxon>Calotrichaceae</taxon>
        <taxon>Calothrix</taxon>
    </lineage>
</organism>
<gene>
    <name evidence="4" type="ORF">NIES267_40720</name>
</gene>
<feature type="transmembrane region" description="Helical" evidence="1">
    <location>
        <begin position="728"/>
        <end position="749"/>
    </location>
</feature>
<keyword evidence="1" id="KW-0812">Transmembrane</keyword>
<dbReference type="EMBL" id="AP018227">
    <property type="protein sequence ID" value="BAY84576.1"/>
    <property type="molecule type" value="Genomic_DNA"/>
</dbReference>
<accession>A0A1Z4LTK9</accession>
<evidence type="ECO:0000313" key="4">
    <source>
        <dbReference type="EMBL" id="BAY84576.1"/>
    </source>
</evidence>
<reference evidence="4 5" key="1">
    <citation type="submission" date="2017-06" db="EMBL/GenBank/DDBJ databases">
        <title>Genome sequencing of cyanobaciteial culture collection at National Institute for Environmental Studies (NIES).</title>
        <authorList>
            <person name="Hirose Y."/>
            <person name="Shimura Y."/>
            <person name="Fujisawa T."/>
            <person name="Nakamura Y."/>
            <person name="Kawachi M."/>
        </authorList>
    </citation>
    <scope>NUCLEOTIDE SEQUENCE [LARGE SCALE GENOMIC DNA]</scope>
    <source>
        <strain evidence="4 5">NIES-267</strain>
    </source>
</reference>
<sequence>MTIKAFRLKVIKFGGFCSFELSWGEGLTTSAKLDYPHSLDTSYAEWQQAYLNCYENLRGKIVKKGKVKAPPQNWQARLGEAEARFLSEFHRWLRNEQLYEIRQKIENAARNLPKKGNDWVDVLLTCDSPELARLPWEAWEINTKLTAPGSRAIRLARVPKHIHDSTVSHIRRKVRVLAILGDDKGINLKDDKQALRAFSKVAEVEFIGWEPGKDIAQLKQEIVEKIGDRTTKDILFFAGHSNETAHTGGELSIAPGASITINDIKKPLQQAIKQGLQFAIFNSCSGISIAESLIDLGVPQVAVMREPIHNNVAQEFLVQFLASLAEYKDVHEALIDACAFLKENKNNTYPSTYLIPSLFRHPQSELFRLEPFGIWHSIKSWLPTKKEAVYLTAFLSLSLIPPVQDLLLDSRLLLQAAYRQSTQKNQNFIVNSNQQSPILLVQIDSKSLKQDKVEFINERYMDYSYLAKIIDKLVDKNARLIGVDYILDKDKQQPENSQKLKQSVSKAIQKGTWLVWGAYEADNEVVSSDIANLNQSMAGDINSYKWYMELPENNCSDTCPFSYLLALSHSLLNNQNVNTNNLPQPQSSQTDFRDSVINLVDKDKTNTSPKLQLPIVNILYQLFHPIIDYSIPPKQAYQTISACELLGSCTPTPPIAKTNLKFKTVIIAAGGYKQAGVDEAGEDNNYLPLPVAFWRGKKGWNDFSDGKNSFTGAEIHAYTIHHYLDQHLIVPIPNILMVLVASVLGKFMTKKLQNHPRRMQFGLMVLGTITVVYTFVSLQVYMSLKVLVPIVFPLGVFGNYTRLALGKS</sequence>
<protein>
    <submittedName>
        <fullName evidence="4">Putative Chase2 sensor protein</fullName>
    </submittedName>
</protein>